<dbReference type="AlphaFoldDB" id="A0AAE3GEY9"/>
<protein>
    <submittedName>
        <fullName evidence="2">Dynamin family protein</fullName>
    </submittedName>
</protein>
<name>A0AAE3GEY9_9PSEU</name>
<evidence type="ECO:0000313" key="2">
    <source>
        <dbReference type="EMBL" id="MCP2167036.1"/>
    </source>
</evidence>
<gene>
    <name evidence="2" type="ORF">LX83_003908</name>
</gene>
<dbReference type="Gene3D" id="3.40.50.300">
    <property type="entry name" value="P-loop containing nucleotide triphosphate hydrolases"/>
    <property type="match status" value="1"/>
</dbReference>
<keyword evidence="3" id="KW-1185">Reference proteome</keyword>
<dbReference type="Proteomes" id="UP001206128">
    <property type="component" value="Unassembled WGS sequence"/>
</dbReference>
<dbReference type="EMBL" id="JAMTCK010000008">
    <property type="protein sequence ID" value="MCP2167036.1"/>
    <property type="molecule type" value="Genomic_DNA"/>
</dbReference>
<comment type="caution">
    <text evidence="2">The sequence shown here is derived from an EMBL/GenBank/DDBJ whole genome shotgun (WGS) entry which is preliminary data.</text>
</comment>
<sequence>MRPGDTLDERAWALLTAATRVYQDSPRALGWLRHHLARFAEPLRVAVVGMPGSGKSTVVNALVGEEIAPVELGEHGQVPTWYQAGGQPRAQVFSASAPPRDLPVARVDRQLDIDTEQWPAGGARPTRLVVDWPARSLRDTTLIDTPPLTPPGASEVDPPGPGAVTAEQLAGEADAVLYLMRHMHGRDLRLLQAMHDHPIAGAAPVSTILVLSRADEIGASRIDALSSAKRIARRYRRDVQVTAVCQNVVALAGLIASAGRTLRETELAALTALARVPREELERFLLSTDRFTAADFPVALDAPSRRALLDRFGIFGVRLSTTLIRQGFDTHPKLAAQLVQRSGLAELRDAVGAQFTERRAVLKARSALLALDVVLRREPRPAARALAADLERLLAGAHEFRELRLLAALQSGGTTLPGELDAEAQRLIGGDGPRLAARLGVDAEADDHELYRAALDALARWQRQADNPLLTPTQRRAAQVVVRSCEGALAALTAPA</sequence>
<accession>A0AAE3GEY9</accession>
<dbReference type="InterPro" id="IPR027417">
    <property type="entry name" value="P-loop_NTPase"/>
</dbReference>
<reference evidence="2" key="1">
    <citation type="submission" date="2022-06" db="EMBL/GenBank/DDBJ databases">
        <title>Genomic Encyclopedia of Archaeal and Bacterial Type Strains, Phase II (KMG-II): from individual species to whole genera.</title>
        <authorList>
            <person name="Goeker M."/>
        </authorList>
    </citation>
    <scope>NUCLEOTIDE SEQUENCE</scope>
    <source>
        <strain evidence="2">DSM 43935</strain>
    </source>
</reference>
<dbReference type="RefSeq" id="WP_253773473.1">
    <property type="nucleotide sequence ID" value="NZ_JAMTCK010000008.1"/>
</dbReference>
<feature type="domain" description="Dynamin N-terminal" evidence="1">
    <location>
        <begin position="45"/>
        <end position="183"/>
    </location>
</feature>
<dbReference type="SUPFAM" id="SSF52540">
    <property type="entry name" value="P-loop containing nucleoside triphosphate hydrolases"/>
    <property type="match status" value="1"/>
</dbReference>
<evidence type="ECO:0000313" key="3">
    <source>
        <dbReference type="Proteomes" id="UP001206128"/>
    </source>
</evidence>
<evidence type="ECO:0000259" key="1">
    <source>
        <dbReference type="Pfam" id="PF00350"/>
    </source>
</evidence>
<dbReference type="Pfam" id="PF00350">
    <property type="entry name" value="Dynamin_N"/>
    <property type="match status" value="1"/>
</dbReference>
<organism evidence="2 3">
    <name type="scientific">Goodfellowiella coeruleoviolacea</name>
    <dbReference type="NCBI Taxonomy" id="334858"/>
    <lineage>
        <taxon>Bacteria</taxon>
        <taxon>Bacillati</taxon>
        <taxon>Actinomycetota</taxon>
        <taxon>Actinomycetes</taxon>
        <taxon>Pseudonocardiales</taxon>
        <taxon>Pseudonocardiaceae</taxon>
        <taxon>Goodfellowiella</taxon>
    </lineage>
</organism>
<proteinExistence type="predicted"/>
<dbReference type="InterPro" id="IPR045063">
    <property type="entry name" value="Dynamin_N"/>
</dbReference>